<dbReference type="InterPro" id="IPR007899">
    <property type="entry name" value="CHAD_dom"/>
</dbReference>
<evidence type="ECO:0000259" key="1">
    <source>
        <dbReference type="PROSITE" id="PS51707"/>
    </source>
</evidence>
<evidence type="ECO:0000259" key="2">
    <source>
        <dbReference type="PROSITE" id="PS51708"/>
    </source>
</evidence>
<accession>A0A939J2N4</accession>
<feature type="domain" description="CYTH" evidence="1">
    <location>
        <begin position="5"/>
        <end position="209"/>
    </location>
</feature>
<reference evidence="3" key="1">
    <citation type="submission" date="2020-12" db="EMBL/GenBank/DDBJ databases">
        <title>Oil enriched cultivation method for isolating marine PHA-producing bacteria.</title>
        <authorList>
            <person name="Zheng W."/>
            <person name="Yu S."/>
            <person name="Huang Y."/>
        </authorList>
    </citation>
    <scope>NUCLEOTIDE SEQUENCE</scope>
    <source>
        <strain evidence="3">SY-2-12</strain>
    </source>
</reference>
<dbReference type="CDD" id="cd07756">
    <property type="entry name" value="CYTH-like_Pase_CHAD"/>
    <property type="match status" value="1"/>
</dbReference>
<dbReference type="Proteomes" id="UP000664096">
    <property type="component" value="Unassembled WGS sequence"/>
</dbReference>
<dbReference type="GO" id="GO:0050355">
    <property type="term" value="F:inorganic triphosphate phosphatase activity"/>
    <property type="evidence" value="ECO:0007669"/>
    <property type="project" value="InterPro"/>
</dbReference>
<proteinExistence type="predicted"/>
<dbReference type="RefSeq" id="WP_207143205.1">
    <property type="nucleotide sequence ID" value="NZ_JAEKJZ010000006.1"/>
</dbReference>
<evidence type="ECO:0000313" key="4">
    <source>
        <dbReference type="Proteomes" id="UP000664096"/>
    </source>
</evidence>
<dbReference type="AlphaFoldDB" id="A0A939J2N4"/>
<dbReference type="InterPro" id="IPR023577">
    <property type="entry name" value="CYTH_domain"/>
</dbReference>
<dbReference type="PANTHER" id="PTHR39569:SF1">
    <property type="entry name" value="INORGANIC TRIPHOSPHATASE"/>
    <property type="match status" value="1"/>
</dbReference>
<dbReference type="SMART" id="SM00880">
    <property type="entry name" value="CHAD"/>
    <property type="match status" value="1"/>
</dbReference>
<dbReference type="PANTHER" id="PTHR39569">
    <property type="entry name" value="INORGANIC TRIPHOSPHATASE"/>
    <property type="match status" value="1"/>
</dbReference>
<dbReference type="PROSITE" id="PS51708">
    <property type="entry name" value="CHAD"/>
    <property type="match status" value="1"/>
</dbReference>
<dbReference type="InterPro" id="IPR038186">
    <property type="entry name" value="CHAD_dom_sf"/>
</dbReference>
<dbReference type="Pfam" id="PF05235">
    <property type="entry name" value="CHAD"/>
    <property type="match status" value="1"/>
</dbReference>
<dbReference type="PROSITE" id="PS51707">
    <property type="entry name" value="CYTH"/>
    <property type="match status" value="1"/>
</dbReference>
<organism evidence="3 4">
    <name type="scientific">Roseibium aggregatum</name>
    <dbReference type="NCBI Taxonomy" id="187304"/>
    <lineage>
        <taxon>Bacteria</taxon>
        <taxon>Pseudomonadati</taxon>
        <taxon>Pseudomonadota</taxon>
        <taxon>Alphaproteobacteria</taxon>
        <taxon>Hyphomicrobiales</taxon>
        <taxon>Stappiaceae</taxon>
        <taxon>Roseibium</taxon>
    </lineage>
</organism>
<evidence type="ECO:0000313" key="3">
    <source>
        <dbReference type="EMBL" id="MBN9673376.1"/>
    </source>
</evidence>
<protein>
    <submittedName>
        <fullName evidence="3">CYTH and CHAD domain-containing protein</fullName>
    </submittedName>
</protein>
<dbReference type="GO" id="GO:0046872">
    <property type="term" value="F:metal ion binding"/>
    <property type="evidence" value="ECO:0007669"/>
    <property type="project" value="TreeGrafter"/>
</dbReference>
<gene>
    <name evidence="3" type="ORF">JF539_23660</name>
</gene>
<dbReference type="InterPro" id="IPR033469">
    <property type="entry name" value="CYTH-like_dom_sf"/>
</dbReference>
<dbReference type="SMART" id="SM01118">
    <property type="entry name" value="CYTH"/>
    <property type="match status" value="1"/>
</dbReference>
<name>A0A939J2N4_9HYPH</name>
<dbReference type="Gene3D" id="1.40.20.10">
    <property type="entry name" value="CHAD domain"/>
    <property type="match status" value="1"/>
</dbReference>
<dbReference type="Pfam" id="PF01928">
    <property type="entry name" value="CYTH"/>
    <property type="match status" value="1"/>
</dbReference>
<feature type="domain" description="CHAD" evidence="2">
    <location>
        <begin position="227"/>
        <end position="521"/>
    </location>
</feature>
<comment type="caution">
    <text evidence="3">The sequence shown here is derived from an EMBL/GenBank/DDBJ whole genome shotgun (WGS) entry which is preliminary data.</text>
</comment>
<dbReference type="EMBL" id="JAEKJZ010000006">
    <property type="protein sequence ID" value="MBN9673376.1"/>
    <property type="molecule type" value="Genomic_DNA"/>
</dbReference>
<dbReference type="SUPFAM" id="SSF55154">
    <property type="entry name" value="CYTH-like phosphatases"/>
    <property type="match status" value="1"/>
</dbReference>
<dbReference type="Gene3D" id="2.40.320.10">
    <property type="entry name" value="Hypothetical Protein Pfu-838710-001"/>
    <property type="match status" value="1"/>
</dbReference>
<dbReference type="InterPro" id="IPR039013">
    <property type="entry name" value="YgiF"/>
</dbReference>
<sequence length="521" mass="57725">MSKSGREIELKLELDPKAQDAIRRSGAVEGFAAGRAVTKPLQSIYFDTPDQALRKAKISLRVRKSGKSWLQTVKIGTGVLGGLSSAVEAEHPVAGRALDFSVIDDEAVRTKLDETIAGAPLSECFETVVKRTSRQLTREADGAHVELAFDTGNILAGEGSLPLAELELELKSGPNSAVFDAAKAVLEDVPFRFSPYSKAERGFRFSEGLMPEEIEPFFAGDVTFSPGTSVELAFRDVLRSCLVQIAENRIAVLASEAPEGPHQLRVGLRRLRSAFRLFRPILNPVTLLPLDAMARTVANEAGAMRDLDVLVEEIVAPLVEKAPESVSFDALLENLNASRGKDTRTTLTDHLKSAEVNGFLVDLAAYTECRGWLDPGNFDQTALLAKPIEAHSSEALTKQWKKVLKYGKRLEELTIPERHEMRKAMKKMRYGIEFFGSLYPQDTVKPFLKRMKKLQDIFGYLNDVAMAEQLPSKCRIEGEKALPTAQAIGFVIGWHEAQAQTMWHHAKGYWEATRETPKFWT</sequence>